<evidence type="ECO:0000313" key="1">
    <source>
        <dbReference type="EMBL" id="MBL7630516.1"/>
    </source>
</evidence>
<organism evidence="1 2">
    <name type="scientific">Frankia nepalensis</name>
    <dbReference type="NCBI Taxonomy" id="1836974"/>
    <lineage>
        <taxon>Bacteria</taxon>
        <taxon>Bacillati</taxon>
        <taxon>Actinomycetota</taxon>
        <taxon>Actinomycetes</taxon>
        <taxon>Frankiales</taxon>
        <taxon>Frankiaceae</taxon>
        <taxon>Frankia</taxon>
    </lineage>
</organism>
<sequence>MGADVALSGGWSVLDEVTTLWAEHRGLTFPDSLRWLEAPNGDAVPLLDTFMAGCVATYIANRGALDAEQRGILRDCAHDLRSLRRRPRGDGARYLARLLRMADLIEQALDA</sequence>
<evidence type="ECO:0000313" key="2">
    <source>
        <dbReference type="Proteomes" id="UP000604475"/>
    </source>
</evidence>
<name>A0A937RE67_9ACTN</name>
<proteinExistence type="predicted"/>
<protein>
    <submittedName>
        <fullName evidence="1">Uncharacterized protein</fullName>
    </submittedName>
</protein>
<accession>A0A937RE67</accession>
<dbReference type="EMBL" id="JAEACQ010000251">
    <property type="protein sequence ID" value="MBL7630516.1"/>
    <property type="molecule type" value="Genomic_DNA"/>
</dbReference>
<dbReference type="AlphaFoldDB" id="A0A937RE67"/>
<dbReference type="RefSeq" id="WP_203002078.1">
    <property type="nucleotide sequence ID" value="NZ_JADWYU010000140.1"/>
</dbReference>
<keyword evidence="2" id="KW-1185">Reference proteome</keyword>
<gene>
    <name evidence="1" type="ORF">I7412_25825</name>
</gene>
<comment type="caution">
    <text evidence="1">The sequence shown here is derived from an EMBL/GenBank/DDBJ whole genome shotgun (WGS) entry which is preliminary data.</text>
</comment>
<dbReference type="Proteomes" id="UP000604475">
    <property type="component" value="Unassembled WGS sequence"/>
</dbReference>
<reference evidence="1" key="1">
    <citation type="submission" date="2020-12" db="EMBL/GenBank/DDBJ databases">
        <title>Genomic characterization of non-nitrogen-fixing Frankia strains.</title>
        <authorList>
            <person name="Carlos-Shanley C."/>
            <person name="Guerra T."/>
            <person name="Hahn D."/>
        </authorList>
    </citation>
    <scope>NUCLEOTIDE SEQUENCE</scope>
    <source>
        <strain evidence="1">CN6</strain>
    </source>
</reference>